<keyword evidence="1" id="KW-0812">Transmembrane</keyword>
<protein>
    <recommendedName>
        <fullName evidence="4">O-Antigen ligase</fullName>
    </recommendedName>
</protein>
<feature type="transmembrane region" description="Helical" evidence="1">
    <location>
        <begin position="72"/>
        <end position="91"/>
    </location>
</feature>
<reference evidence="3" key="1">
    <citation type="submission" date="2016-10" db="EMBL/GenBank/DDBJ databases">
        <authorList>
            <person name="Varghese N."/>
            <person name="Submissions S."/>
        </authorList>
    </citation>
    <scope>NUCLEOTIDE SEQUENCE [LARGE SCALE GENOMIC DNA]</scope>
    <source>
        <strain evidence="3">DSM 123</strain>
    </source>
</reference>
<accession>A0A1H8NHH8</accession>
<dbReference type="AlphaFoldDB" id="A0A1H8NHH8"/>
<feature type="transmembrane region" description="Helical" evidence="1">
    <location>
        <begin position="209"/>
        <end position="231"/>
    </location>
</feature>
<proteinExistence type="predicted"/>
<keyword evidence="3" id="KW-1185">Reference proteome</keyword>
<feature type="transmembrane region" description="Helical" evidence="1">
    <location>
        <begin position="401"/>
        <end position="434"/>
    </location>
</feature>
<sequence>MTAGGPGAPHPPVAFASAVSSARTVRLRLPFAPPLIQKMMAVYIVLLFVVSANVLDLIGYDYSAIGGSPITKIHVSTYFIVLMFGVFVVTYPQKGDLARYYLATKLGSIFFFCASTFAVINIVVDGRNGFGMYFDTDLHLFLCCMLLPFVTPDNMDRLERFLHWFFLVNALLAVVELAIGFNIFPLITYAPDGMTTVEPRATAFLSHPLHAATITCVYIVSLLCGAGMALRSNLRMPMILLQYAALLAFGGRTAFLLTGLIMAAMLLWGMFRTAAGMKLSQLGLIVWFSIIPVGIALVAVLASIGAFDQLLDRFTEDGGSARSRWLMVPLLLSFNWGDLLWGAQTDYVRSQIYSFGLEWGVENPFIQMSVFQGVVVASMIMLGVLLLIYEAYRRMTWKAIFPIAVYFFLCSTFGSFAGRFFTFSIFLIVISALFRRPDTPSNYVS</sequence>
<dbReference type="Proteomes" id="UP000199615">
    <property type="component" value="Unassembled WGS sequence"/>
</dbReference>
<evidence type="ECO:0008006" key="4">
    <source>
        <dbReference type="Google" id="ProtNLM"/>
    </source>
</evidence>
<feature type="transmembrane region" description="Helical" evidence="1">
    <location>
        <begin position="162"/>
        <end position="189"/>
    </location>
</feature>
<evidence type="ECO:0000256" key="1">
    <source>
        <dbReference type="SAM" id="Phobius"/>
    </source>
</evidence>
<feature type="transmembrane region" description="Helical" evidence="1">
    <location>
        <begin position="364"/>
        <end position="389"/>
    </location>
</feature>
<keyword evidence="1" id="KW-0472">Membrane</keyword>
<feature type="transmembrane region" description="Helical" evidence="1">
    <location>
        <begin position="40"/>
        <end position="60"/>
    </location>
</feature>
<dbReference type="EMBL" id="FODT01000002">
    <property type="protein sequence ID" value="SEO29211.1"/>
    <property type="molecule type" value="Genomic_DNA"/>
</dbReference>
<gene>
    <name evidence="2" type="ORF">SAMN05444123_102116</name>
</gene>
<feature type="transmembrane region" description="Helical" evidence="1">
    <location>
        <begin position="243"/>
        <end position="270"/>
    </location>
</feature>
<keyword evidence="1" id="KW-1133">Transmembrane helix</keyword>
<evidence type="ECO:0000313" key="3">
    <source>
        <dbReference type="Proteomes" id="UP000199615"/>
    </source>
</evidence>
<dbReference type="NCBIfam" id="NF038256">
    <property type="entry name" value="exopoly_VpsF"/>
    <property type="match status" value="1"/>
</dbReference>
<evidence type="ECO:0000313" key="2">
    <source>
        <dbReference type="EMBL" id="SEO29211.1"/>
    </source>
</evidence>
<dbReference type="RefSeq" id="WP_092681900.1">
    <property type="nucleotide sequence ID" value="NZ_FODT01000002.1"/>
</dbReference>
<feature type="transmembrane region" description="Helical" evidence="1">
    <location>
        <begin position="103"/>
        <end position="124"/>
    </location>
</feature>
<dbReference type="InterPro" id="IPR048041">
    <property type="entry name" value="VpsF-like"/>
</dbReference>
<organism evidence="2 3">
    <name type="scientific">Rhodopseudomonas pseudopalustris</name>
    <dbReference type="NCBI Taxonomy" id="1513892"/>
    <lineage>
        <taxon>Bacteria</taxon>
        <taxon>Pseudomonadati</taxon>
        <taxon>Pseudomonadota</taxon>
        <taxon>Alphaproteobacteria</taxon>
        <taxon>Hyphomicrobiales</taxon>
        <taxon>Nitrobacteraceae</taxon>
        <taxon>Rhodopseudomonas</taxon>
    </lineage>
</organism>
<feature type="transmembrane region" description="Helical" evidence="1">
    <location>
        <begin position="282"/>
        <end position="304"/>
    </location>
</feature>
<name>A0A1H8NHH8_9BRAD</name>
<dbReference type="OrthoDB" id="7987387at2"/>